<feature type="region of interest" description="Disordered" evidence="8">
    <location>
        <begin position="553"/>
        <end position="618"/>
    </location>
</feature>
<dbReference type="GeneID" id="94434016"/>
<feature type="region of interest" description="Disordered" evidence="8">
    <location>
        <begin position="217"/>
        <end position="275"/>
    </location>
</feature>
<dbReference type="RefSeq" id="XP_067917219.1">
    <property type="nucleotide sequence ID" value="XM_068070805.1"/>
</dbReference>
<dbReference type="InterPro" id="IPR026951">
    <property type="entry name" value="PPIL2_U-box_dom"/>
</dbReference>
<dbReference type="EMBL" id="MIGC01008025">
    <property type="protein sequence ID" value="PHJ15486.1"/>
    <property type="molecule type" value="Genomic_DNA"/>
</dbReference>
<feature type="compositionally biased region" description="Basic and acidic residues" evidence="8">
    <location>
        <begin position="568"/>
        <end position="584"/>
    </location>
</feature>
<dbReference type="FunFam" id="3.30.40.10:FF:000079">
    <property type="entry name" value="Peptidyl-prolyl cis-trans isomerase 2"/>
    <property type="match status" value="1"/>
</dbReference>
<dbReference type="Gene3D" id="2.40.100.10">
    <property type="entry name" value="Cyclophilin-like"/>
    <property type="match status" value="1"/>
</dbReference>
<evidence type="ECO:0000256" key="8">
    <source>
        <dbReference type="SAM" id="MobiDB-lite"/>
    </source>
</evidence>
<dbReference type="PANTHER" id="PTHR45625:SF1">
    <property type="entry name" value="RING-TYPE E3 UBIQUITIN-PROTEIN LIGASE PPIL2"/>
    <property type="match status" value="1"/>
</dbReference>
<dbReference type="InterPro" id="IPR044666">
    <property type="entry name" value="Cyclophilin_A-like"/>
</dbReference>
<sequence>MGKHKHSKDKLYIVQSEYASEWGGFKTKPLQLPYKALPFFCCGLSLRPFEEAVCTSDGIVFDPANILPYIKRYRRNPVTGKPLSAGDLVPLHFHKNAEGEYHCPITYKVFNRHTHIVANRKTGHVYSHDAIENLCKKPKSWKDLLTGQPFSYTDIIHIQNPADAKTRCIESFYHVREGQASDSPPVAAVGVPAEKDSMKPTVKKTEWMDRILAEVGEKEGEKKATHNKLIPNMHATEAEEKKEGETKNGEKGGEGDTEERKKKSGEKDTSPLKHSLYTTHRMAAGFTSTVVQGSTKQEYRVLTERERMQPIYDRCRKLKKKGYVRLVTTHGSLNLELHADMAPRTCDSFLRHCASKYYEDTIFHRCIKNFMIQGGRAELRQPSKKNLGVKKSSVSCSGFSDGKPFEDEFDNRLTHEGIGIVSMANNGTKHANLSEFFITFKSCTHLNNKHTIFGRVVGGLDTLRQWEKLETDKSDKPLSPPKIEEIIVFKNPFEDAKKEMEEEKAKEEDKTRKKIEEASKPWFNNRDALDETASHPNRYSNAVGRYLPPSISTAVASSSTSSRASKALTDKKEEAKKKKRSASDRDDEEESQGMAQPMPPNSSSSSSTSSSASFSSLREKCKNNPALLEYASIPQKVKIARTSFDFSSW</sequence>
<keyword evidence="12" id="KW-1185">Reference proteome</keyword>
<evidence type="ECO:0000256" key="6">
    <source>
        <dbReference type="ARBA" id="ARBA00022786"/>
    </source>
</evidence>
<dbReference type="Gene3D" id="3.30.40.10">
    <property type="entry name" value="Zinc/RING finger domain, C3HC4 (zinc finger)"/>
    <property type="match status" value="2"/>
</dbReference>
<feature type="compositionally biased region" description="Low complexity" evidence="8">
    <location>
        <begin position="553"/>
        <end position="567"/>
    </location>
</feature>
<evidence type="ECO:0000256" key="1">
    <source>
        <dbReference type="ARBA" id="ARBA00000900"/>
    </source>
</evidence>
<dbReference type="SMART" id="SM00504">
    <property type="entry name" value="Ubox"/>
    <property type="match status" value="1"/>
</dbReference>
<keyword evidence="5" id="KW-0808">Transferase</keyword>
<evidence type="ECO:0000259" key="9">
    <source>
        <dbReference type="PROSITE" id="PS50072"/>
    </source>
</evidence>
<comment type="subcellular location">
    <subcellularLocation>
        <location evidence="2">Nucleus</location>
    </subcellularLocation>
</comment>
<dbReference type="PROSITE" id="PS50072">
    <property type="entry name" value="CSA_PPIASE_2"/>
    <property type="match status" value="1"/>
</dbReference>
<comment type="caution">
    <text evidence="11">The sequence shown here is derived from an EMBL/GenBank/DDBJ whole genome shotgun (WGS) entry which is preliminary data.</text>
</comment>
<dbReference type="InterPro" id="IPR003613">
    <property type="entry name" value="Ubox_domain"/>
</dbReference>
<evidence type="ECO:0000256" key="2">
    <source>
        <dbReference type="ARBA" id="ARBA00004123"/>
    </source>
</evidence>
<dbReference type="GO" id="GO:0061630">
    <property type="term" value="F:ubiquitin protein ligase activity"/>
    <property type="evidence" value="ECO:0007669"/>
    <property type="project" value="UniProtKB-EC"/>
</dbReference>
<dbReference type="Pfam" id="PF00160">
    <property type="entry name" value="Pro_isomerase"/>
    <property type="match status" value="1"/>
</dbReference>
<name>A0A2C6KGM6_9APIC</name>
<dbReference type="CDD" id="cd16663">
    <property type="entry name" value="RING-Ubox_PPIL2"/>
    <property type="match status" value="1"/>
</dbReference>
<dbReference type="VEuPathDB" id="ToxoDB:CSUI_010703"/>
<dbReference type="InterPro" id="IPR029000">
    <property type="entry name" value="Cyclophilin-like_dom_sf"/>
</dbReference>
<evidence type="ECO:0000313" key="12">
    <source>
        <dbReference type="Proteomes" id="UP000221165"/>
    </source>
</evidence>
<feature type="domain" description="PPIase cyclophilin-type" evidence="9">
    <location>
        <begin position="331"/>
        <end position="488"/>
    </location>
</feature>
<comment type="catalytic activity">
    <reaction evidence="1">
        <text>S-ubiquitinyl-[E2 ubiquitin-conjugating enzyme]-L-cysteine + [acceptor protein]-L-lysine = [E2 ubiquitin-conjugating enzyme]-L-cysteine + N(6)-ubiquitinyl-[acceptor protein]-L-lysine.</text>
        <dbReference type="EC" id="2.3.2.27"/>
    </reaction>
</comment>
<proteinExistence type="inferred from homology"/>
<dbReference type="AlphaFoldDB" id="A0A2C6KGM6"/>
<accession>A0A2C6KGM6</accession>
<feature type="compositionally biased region" description="Basic and acidic residues" evidence="8">
    <location>
        <begin position="236"/>
        <end position="271"/>
    </location>
</feature>
<dbReference type="GO" id="GO:0000209">
    <property type="term" value="P:protein polyubiquitination"/>
    <property type="evidence" value="ECO:0007669"/>
    <property type="project" value="TreeGrafter"/>
</dbReference>
<dbReference type="GO" id="GO:0071013">
    <property type="term" value="C:catalytic step 2 spliceosome"/>
    <property type="evidence" value="ECO:0007669"/>
    <property type="project" value="TreeGrafter"/>
</dbReference>
<dbReference type="PANTHER" id="PTHR45625">
    <property type="entry name" value="PEPTIDYL-PROLYL CIS-TRANS ISOMERASE-RELATED"/>
    <property type="match status" value="1"/>
</dbReference>
<dbReference type="GO" id="GO:0003755">
    <property type="term" value="F:peptidyl-prolyl cis-trans isomerase activity"/>
    <property type="evidence" value="ECO:0007669"/>
    <property type="project" value="InterPro"/>
</dbReference>
<evidence type="ECO:0000256" key="4">
    <source>
        <dbReference type="ARBA" id="ARBA00012483"/>
    </source>
</evidence>
<evidence type="ECO:0000259" key="10">
    <source>
        <dbReference type="PROSITE" id="PS51698"/>
    </source>
</evidence>
<dbReference type="PROSITE" id="PS51698">
    <property type="entry name" value="U_BOX"/>
    <property type="match status" value="1"/>
</dbReference>
<protein>
    <recommendedName>
        <fullName evidence="4">RING-type E3 ubiquitin transferase</fullName>
        <ecNumber evidence="4">2.3.2.27</ecNumber>
    </recommendedName>
</protein>
<evidence type="ECO:0000313" key="11">
    <source>
        <dbReference type="EMBL" id="PHJ15486.1"/>
    </source>
</evidence>
<dbReference type="OrthoDB" id="354098at2759"/>
<dbReference type="InterPro" id="IPR013083">
    <property type="entry name" value="Znf_RING/FYVE/PHD"/>
</dbReference>
<dbReference type="SUPFAM" id="SSF57850">
    <property type="entry name" value="RING/U-box"/>
    <property type="match status" value="1"/>
</dbReference>
<comment type="similarity">
    <text evidence="3">Belongs to the cyclophilin-type PPIase family. PPIL2 subfamily.</text>
</comment>
<feature type="region of interest" description="Disordered" evidence="8">
    <location>
        <begin position="498"/>
        <end position="519"/>
    </location>
</feature>
<dbReference type="SUPFAM" id="SSF50891">
    <property type="entry name" value="Cyclophilin-like"/>
    <property type="match status" value="1"/>
</dbReference>
<feature type="domain" description="U-box" evidence="10">
    <location>
        <begin position="35"/>
        <end position="108"/>
    </location>
</feature>
<evidence type="ECO:0000256" key="5">
    <source>
        <dbReference type="ARBA" id="ARBA00022679"/>
    </source>
</evidence>
<dbReference type="PRINTS" id="PR00153">
    <property type="entry name" value="CSAPPISMRASE"/>
</dbReference>
<keyword evidence="6" id="KW-0833">Ubl conjugation pathway</keyword>
<gene>
    <name evidence="11" type="ORF">CSUI_010703</name>
</gene>
<keyword evidence="7" id="KW-0539">Nucleus</keyword>
<reference evidence="11 12" key="1">
    <citation type="journal article" date="2017" name="Int. J. Parasitol.">
        <title>The genome of the protozoan parasite Cystoisospora suis and a reverse vaccinology approach to identify vaccine candidates.</title>
        <authorList>
            <person name="Palmieri N."/>
            <person name="Shrestha A."/>
            <person name="Ruttkowski B."/>
            <person name="Beck T."/>
            <person name="Vogl C."/>
            <person name="Tomley F."/>
            <person name="Blake D.P."/>
            <person name="Joachim A."/>
        </authorList>
    </citation>
    <scope>NUCLEOTIDE SEQUENCE [LARGE SCALE GENOMIC DNA]</scope>
    <source>
        <strain evidence="11 12">Wien I</strain>
    </source>
</reference>
<dbReference type="InterPro" id="IPR002130">
    <property type="entry name" value="Cyclophilin-type_PPIase_dom"/>
</dbReference>
<organism evidence="11 12">
    <name type="scientific">Cystoisospora suis</name>
    <dbReference type="NCBI Taxonomy" id="483139"/>
    <lineage>
        <taxon>Eukaryota</taxon>
        <taxon>Sar</taxon>
        <taxon>Alveolata</taxon>
        <taxon>Apicomplexa</taxon>
        <taxon>Conoidasida</taxon>
        <taxon>Coccidia</taxon>
        <taxon>Eucoccidiorida</taxon>
        <taxon>Eimeriorina</taxon>
        <taxon>Sarcocystidae</taxon>
        <taxon>Cystoisospora</taxon>
    </lineage>
</organism>
<evidence type="ECO:0000256" key="3">
    <source>
        <dbReference type="ARBA" id="ARBA00007930"/>
    </source>
</evidence>
<evidence type="ECO:0000256" key="7">
    <source>
        <dbReference type="ARBA" id="ARBA00023242"/>
    </source>
</evidence>
<dbReference type="Proteomes" id="UP000221165">
    <property type="component" value="Unassembled WGS sequence"/>
</dbReference>
<feature type="compositionally biased region" description="Low complexity" evidence="8">
    <location>
        <begin position="602"/>
        <end position="616"/>
    </location>
</feature>
<dbReference type="EC" id="2.3.2.27" evidence="4"/>